<feature type="region of interest" description="Disordered" evidence="1">
    <location>
        <begin position="136"/>
        <end position="164"/>
    </location>
</feature>
<comment type="caution">
    <text evidence="2">The sequence shown here is derived from an EMBL/GenBank/DDBJ whole genome shotgun (WGS) entry which is preliminary data.</text>
</comment>
<dbReference type="Proteomes" id="UP000828390">
    <property type="component" value="Unassembled WGS sequence"/>
</dbReference>
<protein>
    <submittedName>
        <fullName evidence="2">Uncharacterized protein</fullName>
    </submittedName>
</protein>
<dbReference type="EMBL" id="JAIWYP010000013">
    <property type="protein sequence ID" value="KAH3719808.1"/>
    <property type="molecule type" value="Genomic_DNA"/>
</dbReference>
<reference evidence="2" key="2">
    <citation type="submission" date="2020-11" db="EMBL/GenBank/DDBJ databases">
        <authorList>
            <person name="McCartney M.A."/>
            <person name="Auch B."/>
            <person name="Kono T."/>
            <person name="Mallez S."/>
            <person name="Becker A."/>
            <person name="Gohl D.M."/>
            <person name="Silverstein K.A.T."/>
            <person name="Koren S."/>
            <person name="Bechman K.B."/>
            <person name="Herman A."/>
            <person name="Abrahante J.E."/>
            <person name="Garbe J."/>
        </authorList>
    </citation>
    <scope>NUCLEOTIDE SEQUENCE</scope>
    <source>
        <strain evidence="2">Duluth1</strain>
        <tissue evidence="2">Whole animal</tissue>
    </source>
</reference>
<accession>A0A9D4HJJ8</accession>
<dbReference type="GO" id="GO:0004867">
    <property type="term" value="F:serine-type endopeptidase inhibitor activity"/>
    <property type="evidence" value="ECO:0007669"/>
    <property type="project" value="InterPro"/>
</dbReference>
<gene>
    <name evidence="2" type="ORF">DPMN_062683</name>
</gene>
<dbReference type="InterPro" id="IPR036880">
    <property type="entry name" value="Kunitz_BPTI_sf"/>
</dbReference>
<reference evidence="2" key="1">
    <citation type="journal article" date="2019" name="bioRxiv">
        <title>The Genome of the Zebra Mussel, Dreissena polymorpha: A Resource for Invasive Species Research.</title>
        <authorList>
            <person name="McCartney M.A."/>
            <person name="Auch B."/>
            <person name="Kono T."/>
            <person name="Mallez S."/>
            <person name="Zhang Y."/>
            <person name="Obille A."/>
            <person name="Becker A."/>
            <person name="Abrahante J.E."/>
            <person name="Garbe J."/>
            <person name="Badalamenti J.P."/>
            <person name="Herman A."/>
            <person name="Mangelson H."/>
            <person name="Liachko I."/>
            <person name="Sullivan S."/>
            <person name="Sone E.D."/>
            <person name="Koren S."/>
            <person name="Silverstein K.A.T."/>
            <person name="Beckman K.B."/>
            <person name="Gohl D.M."/>
        </authorList>
    </citation>
    <scope>NUCLEOTIDE SEQUENCE</scope>
    <source>
        <strain evidence="2">Duluth1</strain>
        <tissue evidence="2">Whole animal</tissue>
    </source>
</reference>
<evidence type="ECO:0000256" key="1">
    <source>
        <dbReference type="SAM" id="MobiDB-lite"/>
    </source>
</evidence>
<organism evidence="2 3">
    <name type="scientific">Dreissena polymorpha</name>
    <name type="common">Zebra mussel</name>
    <name type="synonym">Mytilus polymorpha</name>
    <dbReference type="NCBI Taxonomy" id="45954"/>
    <lineage>
        <taxon>Eukaryota</taxon>
        <taxon>Metazoa</taxon>
        <taxon>Spiralia</taxon>
        <taxon>Lophotrochozoa</taxon>
        <taxon>Mollusca</taxon>
        <taxon>Bivalvia</taxon>
        <taxon>Autobranchia</taxon>
        <taxon>Heteroconchia</taxon>
        <taxon>Euheterodonta</taxon>
        <taxon>Imparidentia</taxon>
        <taxon>Neoheterodontei</taxon>
        <taxon>Myida</taxon>
        <taxon>Dreissenoidea</taxon>
        <taxon>Dreissenidae</taxon>
        <taxon>Dreissena</taxon>
    </lineage>
</organism>
<dbReference type="SUPFAM" id="SSF57362">
    <property type="entry name" value="BPTI-like"/>
    <property type="match status" value="1"/>
</dbReference>
<name>A0A9D4HJJ8_DREPO</name>
<feature type="compositionally biased region" description="Polar residues" evidence="1">
    <location>
        <begin position="139"/>
        <end position="164"/>
    </location>
</feature>
<dbReference type="AlphaFoldDB" id="A0A9D4HJJ8"/>
<keyword evidence="3" id="KW-1185">Reference proteome</keyword>
<evidence type="ECO:0000313" key="2">
    <source>
        <dbReference type="EMBL" id="KAH3719808.1"/>
    </source>
</evidence>
<evidence type="ECO:0000313" key="3">
    <source>
        <dbReference type="Proteomes" id="UP000828390"/>
    </source>
</evidence>
<proteinExistence type="predicted"/>
<sequence>MPGMCQPENKRTFWSFSQKTGSCVQITGCYTVKDRNVWLSRDMCRNRCLEHKPETLPATISNSLVNSEVNTSASVMEEEISNQGRREWGFTRPDTVEVVVDQRTTAAPATVPEVATGPRQELVVADMVTSFDMEVPVQPDQTGSGPHTPNGAPSGTGNVPTTLSPARNLLRDVNFLRNLRALAASRAINTILE</sequence>